<evidence type="ECO:0000256" key="3">
    <source>
        <dbReference type="ARBA" id="ARBA00022450"/>
    </source>
</evidence>
<evidence type="ECO:0000256" key="2">
    <source>
        <dbReference type="ARBA" id="ARBA00006432"/>
    </source>
</evidence>
<dbReference type="Pfam" id="PF00501">
    <property type="entry name" value="AMP-binding"/>
    <property type="match status" value="1"/>
</dbReference>
<evidence type="ECO:0000256" key="1">
    <source>
        <dbReference type="ARBA" id="ARBA00001957"/>
    </source>
</evidence>
<proteinExistence type="inferred from homology"/>
<dbReference type="Pfam" id="PF13193">
    <property type="entry name" value="AMP-binding_C"/>
    <property type="match status" value="1"/>
</dbReference>
<dbReference type="FunFam" id="2.30.38.10:FF:000001">
    <property type="entry name" value="Non-ribosomal peptide synthetase PvdI"/>
    <property type="match status" value="1"/>
</dbReference>
<dbReference type="InterPro" id="IPR025110">
    <property type="entry name" value="AMP-bd_C"/>
</dbReference>
<dbReference type="SUPFAM" id="SSF56801">
    <property type="entry name" value="Acetyl-CoA synthetase-like"/>
    <property type="match status" value="1"/>
</dbReference>
<dbReference type="FunFam" id="3.40.50.980:FF:000001">
    <property type="entry name" value="Non-ribosomal peptide synthetase"/>
    <property type="match status" value="1"/>
</dbReference>
<dbReference type="GO" id="GO:0044550">
    <property type="term" value="P:secondary metabolite biosynthetic process"/>
    <property type="evidence" value="ECO:0007669"/>
    <property type="project" value="UniProtKB-ARBA"/>
</dbReference>
<dbReference type="Proteomes" id="UP000198619">
    <property type="component" value="Unassembled WGS sequence"/>
</dbReference>
<dbReference type="InterPro" id="IPR009081">
    <property type="entry name" value="PP-bd_ACP"/>
</dbReference>
<dbReference type="GO" id="GO:0005829">
    <property type="term" value="C:cytosol"/>
    <property type="evidence" value="ECO:0007669"/>
    <property type="project" value="TreeGrafter"/>
</dbReference>
<dbReference type="InterPro" id="IPR020845">
    <property type="entry name" value="AMP-binding_CS"/>
</dbReference>
<dbReference type="PRINTS" id="PR00154">
    <property type="entry name" value="AMPBINDING"/>
</dbReference>
<accession>A0A1I1BGG9</accession>
<dbReference type="PROSITE" id="PS50075">
    <property type="entry name" value="CARRIER"/>
    <property type="match status" value="1"/>
</dbReference>
<feature type="domain" description="Carrier" evidence="6">
    <location>
        <begin position="531"/>
        <end position="579"/>
    </location>
</feature>
<dbReference type="PANTHER" id="PTHR45527">
    <property type="entry name" value="NONRIBOSOMAL PEPTIDE SYNTHETASE"/>
    <property type="match status" value="1"/>
</dbReference>
<dbReference type="InterPro" id="IPR020459">
    <property type="entry name" value="AMP-binding"/>
</dbReference>
<evidence type="ECO:0000256" key="5">
    <source>
        <dbReference type="ARBA" id="ARBA00023194"/>
    </source>
</evidence>
<dbReference type="GO" id="GO:0031177">
    <property type="term" value="F:phosphopantetheine binding"/>
    <property type="evidence" value="ECO:0007669"/>
    <property type="project" value="TreeGrafter"/>
</dbReference>
<dbReference type="Gene3D" id="2.30.38.10">
    <property type="entry name" value="Luciferase, Domain 3"/>
    <property type="match status" value="1"/>
</dbReference>
<sequence length="579" mass="65756">NNNEIELDSIDLLLEEERNQILYEFNDTKADYPKDKTIQELFEAQVEKTPDNIAVIFEDKKLTYRELNEKANSLAKILRNKGVKADSIVGIMVERSLEMIIGIMGILKAGGAYLPIDPIYPKERIEFMLKDSESKVLLSENVLVNNIEFNGEILDLYNEDLFNKNSSNLEKINGSNNLAYVIYTSGTTGNPKGVLIEQKNVVNLLKYYIKNYNINEQTTIFQTTNYCFDPSVEQIFGALIGGSKVCCITKNVLLDKVVFRNNIKKNKVNIINLTPGLLENLICDNEMLNEIEFIICGGEKLNNKLKNKIISKGYDLRNHYGPTEYTVDAIICKCKNNEMNIIGHPINNTEIYILNEGNDIVPIGVIGELCISGDGLARGYLNRPELTAEKFVDNPFKIGTKMYKTGDLARWLPDGNIELLGRIDNQVKIRGFRIEIGEIENKLLQHENIKEATVIAIDGKDDDKQICSYIVSDKELNELNLRDYLKESLPEYMIPSYFVKLDKMPITSNGKLDRRALPKPNLDERLTSYEAPRNELEETLSRIWSEVLGIDKVGINDSFFELGGHSLKAMTLISKIHKE</sequence>
<dbReference type="EMBL" id="FOKI01000097">
    <property type="protein sequence ID" value="SFB47858.1"/>
    <property type="molecule type" value="Genomic_DNA"/>
</dbReference>
<evidence type="ECO:0000259" key="6">
    <source>
        <dbReference type="PROSITE" id="PS50075"/>
    </source>
</evidence>
<dbReference type="Gene3D" id="1.10.1200.10">
    <property type="entry name" value="ACP-like"/>
    <property type="match status" value="1"/>
</dbReference>
<keyword evidence="8" id="KW-1185">Reference proteome</keyword>
<dbReference type="Gene3D" id="3.40.50.980">
    <property type="match status" value="2"/>
</dbReference>
<evidence type="ECO:0000256" key="4">
    <source>
        <dbReference type="ARBA" id="ARBA00022553"/>
    </source>
</evidence>
<dbReference type="FunFam" id="1.10.1200.10:FF:000005">
    <property type="entry name" value="Nonribosomal peptide synthetase 1"/>
    <property type="match status" value="1"/>
</dbReference>
<organism evidence="7 8">
    <name type="scientific">Clostridium frigidicarnis</name>
    <dbReference type="NCBI Taxonomy" id="84698"/>
    <lineage>
        <taxon>Bacteria</taxon>
        <taxon>Bacillati</taxon>
        <taxon>Bacillota</taxon>
        <taxon>Clostridia</taxon>
        <taxon>Eubacteriales</taxon>
        <taxon>Clostridiaceae</taxon>
        <taxon>Clostridium</taxon>
    </lineage>
</organism>
<dbReference type="Gene3D" id="3.30.300.30">
    <property type="match status" value="1"/>
</dbReference>
<keyword evidence="5" id="KW-0045">Antibiotic biosynthesis</keyword>
<dbReference type="FunFam" id="3.40.50.12780:FF:000012">
    <property type="entry name" value="Non-ribosomal peptide synthetase"/>
    <property type="match status" value="1"/>
</dbReference>
<dbReference type="STRING" id="84698.SAMN04488528_10971"/>
<dbReference type="PROSITE" id="PS00455">
    <property type="entry name" value="AMP_BINDING"/>
    <property type="match status" value="1"/>
</dbReference>
<dbReference type="GO" id="GO:0043041">
    <property type="term" value="P:amino acid activation for nonribosomal peptide biosynthetic process"/>
    <property type="evidence" value="ECO:0007669"/>
    <property type="project" value="TreeGrafter"/>
</dbReference>
<dbReference type="Pfam" id="PF00550">
    <property type="entry name" value="PP-binding"/>
    <property type="match status" value="1"/>
</dbReference>
<name>A0A1I1BGG9_9CLOT</name>
<dbReference type="InterPro" id="IPR010071">
    <property type="entry name" value="AA_adenyl_dom"/>
</dbReference>
<dbReference type="PANTHER" id="PTHR45527:SF1">
    <property type="entry name" value="FATTY ACID SYNTHASE"/>
    <property type="match status" value="1"/>
</dbReference>
<dbReference type="AlphaFoldDB" id="A0A1I1BGG9"/>
<reference evidence="7 8" key="1">
    <citation type="submission" date="2016-10" db="EMBL/GenBank/DDBJ databases">
        <authorList>
            <person name="de Groot N.N."/>
        </authorList>
    </citation>
    <scope>NUCLEOTIDE SEQUENCE [LARGE SCALE GENOMIC DNA]</scope>
    <source>
        <strain evidence="7 8">DSM 12271</strain>
    </source>
</reference>
<comment type="similarity">
    <text evidence="2">Belongs to the ATP-dependent AMP-binding enzyme family.</text>
</comment>
<keyword evidence="3" id="KW-0596">Phosphopantetheine</keyword>
<dbReference type="NCBIfam" id="TIGR01733">
    <property type="entry name" value="AA-adenyl-dom"/>
    <property type="match status" value="1"/>
</dbReference>
<dbReference type="FunFam" id="3.30.300.30:FF:000010">
    <property type="entry name" value="Enterobactin synthetase component F"/>
    <property type="match status" value="1"/>
</dbReference>
<dbReference type="PROSITE" id="PS00012">
    <property type="entry name" value="PHOSPHOPANTETHEINE"/>
    <property type="match status" value="1"/>
</dbReference>
<evidence type="ECO:0000313" key="7">
    <source>
        <dbReference type="EMBL" id="SFB47858.1"/>
    </source>
</evidence>
<protein>
    <submittedName>
        <fullName evidence="7">Amino acid adenylation domain-containing protein</fullName>
    </submittedName>
</protein>
<dbReference type="InterPro" id="IPR006162">
    <property type="entry name" value="Ppantetheine_attach_site"/>
</dbReference>
<dbReference type="InterPro" id="IPR045851">
    <property type="entry name" value="AMP-bd_C_sf"/>
</dbReference>
<keyword evidence="4" id="KW-0597">Phosphoprotein</keyword>
<feature type="non-terminal residue" evidence="7">
    <location>
        <position position="579"/>
    </location>
</feature>
<dbReference type="GO" id="GO:0017000">
    <property type="term" value="P:antibiotic biosynthetic process"/>
    <property type="evidence" value="ECO:0007669"/>
    <property type="project" value="UniProtKB-KW"/>
</dbReference>
<gene>
    <name evidence="7" type="ORF">SAMN04488528_10971</name>
</gene>
<feature type="non-terminal residue" evidence="7">
    <location>
        <position position="1"/>
    </location>
</feature>
<dbReference type="InterPro" id="IPR036736">
    <property type="entry name" value="ACP-like_sf"/>
</dbReference>
<dbReference type="InterPro" id="IPR000873">
    <property type="entry name" value="AMP-dep_synth/lig_dom"/>
</dbReference>
<evidence type="ECO:0000313" key="8">
    <source>
        <dbReference type="Proteomes" id="UP000198619"/>
    </source>
</evidence>
<comment type="cofactor">
    <cofactor evidence="1">
        <name>pantetheine 4'-phosphate</name>
        <dbReference type="ChEBI" id="CHEBI:47942"/>
    </cofactor>
</comment>